<dbReference type="AlphaFoldDB" id="Q5DFQ2"/>
<organism evidence="2">
    <name type="scientific">Schistosoma japonicum</name>
    <name type="common">Blood fluke</name>
    <dbReference type="NCBI Taxonomy" id="6182"/>
    <lineage>
        <taxon>Eukaryota</taxon>
        <taxon>Metazoa</taxon>
        <taxon>Spiralia</taxon>
        <taxon>Lophotrochozoa</taxon>
        <taxon>Platyhelminthes</taxon>
        <taxon>Trematoda</taxon>
        <taxon>Digenea</taxon>
        <taxon>Strigeidida</taxon>
        <taxon>Schistosomatoidea</taxon>
        <taxon>Schistosomatidae</taxon>
        <taxon>Schistosoma</taxon>
    </lineage>
</organism>
<keyword evidence="1" id="KW-1133">Transmembrane helix</keyword>
<sequence>MSHFSLFHSLFFTSFFCLFVCFIYIKLICDGLFYFNFFFVFSKLLYIIVQNAIYATIVFCFLSFSIFKTINSMLMLPFNVYVFLDYYILHSFFRLLPFFFF</sequence>
<keyword evidence="1" id="KW-0812">Transmembrane</keyword>
<feature type="transmembrane region" description="Helical" evidence="1">
    <location>
        <begin position="37"/>
        <end position="66"/>
    </location>
</feature>
<proteinExistence type="evidence at transcript level"/>
<accession>Q5DFQ2</accession>
<evidence type="ECO:0000313" key="2">
    <source>
        <dbReference type="EMBL" id="AAW25354.1"/>
    </source>
</evidence>
<evidence type="ECO:0000256" key="1">
    <source>
        <dbReference type="SAM" id="Phobius"/>
    </source>
</evidence>
<reference evidence="2" key="1">
    <citation type="submission" date="2004-11" db="EMBL/GenBank/DDBJ databases">
        <title>The full-length cDNA sequences of Schistosoma japonicum genes.</title>
        <authorList>
            <person name="Han Z."/>
        </authorList>
    </citation>
    <scope>NUCLEOTIDE SEQUENCE</scope>
</reference>
<dbReference type="EMBL" id="AY813622">
    <property type="protein sequence ID" value="AAW25354.1"/>
    <property type="molecule type" value="mRNA"/>
</dbReference>
<reference evidence="2" key="2">
    <citation type="journal article" date="2006" name="PLoS Pathog.">
        <title>New perspectives on host-parasite interplay by comparative transcriptomic and proteomic analyses of Schistosoma japonicum.</title>
        <authorList>
            <person name="Liu F."/>
            <person name="Lu J."/>
            <person name="Hu W."/>
            <person name="Wang S.Y."/>
            <person name="Cui S.J."/>
            <person name="Chi M."/>
            <person name="Yan Q."/>
            <person name="Wang X.R."/>
            <person name="Song H.D."/>
            <person name="Xu X.N."/>
            <person name="Wang J.J."/>
            <person name="Zhang X.L."/>
            <person name="Zhang X."/>
            <person name="Wang Z.Q."/>
            <person name="Xue C.L."/>
            <person name="Brindley P.J."/>
            <person name="McManus D.P."/>
            <person name="Yang P.Y."/>
            <person name="Feng Z."/>
            <person name="Chen Z."/>
            <person name="Han Z.G."/>
        </authorList>
    </citation>
    <scope>NUCLEOTIDE SEQUENCE</scope>
</reference>
<feature type="transmembrane region" description="Helical" evidence="1">
    <location>
        <begin position="6"/>
        <end position="25"/>
    </location>
</feature>
<protein>
    <submittedName>
        <fullName evidence="2">SJCHGC05053 protein</fullName>
    </submittedName>
</protein>
<feature type="transmembrane region" description="Helical" evidence="1">
    <location>
        <begin position="78"/>
        <end position="100"/>
    </location>
</feature>
<name>Q5DFQ2_SCHJA</name>
<keyword evidence="1" id="KW-0472">Membrane</keyword>